<keyword evidence="2" id="KW-1185">Reference proteome</keyword>
<sequence>MALTYTPKTSFLDLSAELQNFGLKRLSMVREIRREEFGSDKCLHQSKKHLQQIMRKLKKHNNPLRQDAVRVKLLVSVPPKLGSLISEPTAMWISSAEIDDLRQDVQGAENVAWCDANIVHRCHGPIFWKDHEPMGPTVFLPIP</sequence>
<name>F9XK22_ZYMTI</name>
<gene>
    <name evidence="1" type="ORF">MYCGRDRAFT_95907</name>
</gene>
<evidence type="ECO:0000313" key="2">
    <source>
        <dbReference type="Proteomes" id="UP000008062"/>
    </source>
</evidence>
<proteinExistence type="predicted"/>
<dbReference type="EMBL" id="CM001204">
    <property type="protein sequence ID" value="EGP84590.1"/>
    <property type="molecule type" value="Genomic_DNA"/>
</dbReference>
<dbReference type="GeneID" id="13402299"/>
<dbReference type="Proteomes" id="UP000008062">
    <property type="component" value="Chromosome 9"/>
</dbReference>
<organism evidence="1 2">
    <name type="scientific">Zymoseptoria tritici (strain CBS 115943 / IPO323)</name>
    <name type="common">Speckled leaf blotch fungus</name>
    <name type="synonym">Septoria tritici</name>
    <dbReference type="NCBI Taxonomy" id="336722"/>
    <lineage>
        <taxon>Eukaryota</taxon>
        <taxon>Fungi</taxon>
        <taxon>Dikarya</taxon>
        <taxon>Ascomycota</taxon>
        <taxon>Pezizomycotina</taxon>
        <taxon>Dothideomycetes</taxon>
        <taxon>Dothideomycetidae</taxon>
        <taxon>Mycosphaerellales</taxon>
        <taxon>Mycosphaerellaceae</taxon>
        <taxon>Zymoseptoria</taxon>
    </lineage>
</organism>
<accession>F9XK22</accession>
<dbReference type="InParanoid" id="F9XK22"/>
<evidence type="ECO:0000313" key="1">
    <source>
        <dbReference type="EMBL" id="EGP84590.1"/>
    </source>
</evidence>
<dbReference type="KEGG" id="ztr:MYCGRDRAFT_95907"/>
<protein>
    <submittedName>
        <fullName evidence="1">Uncharacterized protein</fullName>
    </submittedName>
</protein>
<dbReference type="AlphaFoldDB" id="F9XK22"/>
<reference evidence="1 2" key="1">
    <citation type="journal article" date="2011" name="PLoS Genet.">
        <title>Finished genome of the fungal wheat pathogen Mycosphaerella graminicola reveals dispensome structure, chromosome plasticity, and stealth pathogenesis.</title>
        <authorList>
            <person name="Goodwin S.B."/>
            <person name="Ben M'barek S."/>
            <person name="Dhillon B."/>
            <person name="Wittenberg A.H.J."/>
            <person name="Crane C.F."/>
            <person name="Hane J.K."/>
            <person name="Foster A.J."/>
            <person name="Van der Lee T.A.J."/>
            <person name="Grimwood J."/>
            <person name="Aerts A."/>
            <person name="Antoniw J."/>
            <person name="Bailey A."/>
            <person name="Bluhm B."/>
            <person name="Bowler J."/>
            <person name="Bristow J."/>
            <person name="van der Burgt A."/>
            <person name="Canto-Canche B."/>
            <person name="Churchill A.C.L."/>
            <person name="Conde-Ferraez L."/>
            <person name="Cools H.J."/>
            <person name="Coutinho P.M."/>
            <person name="Csukai M."/>
            <person name="Dehal P."/>
            <person name="De Wit P."/>
            <person name="Donzelli B."/>
            <person name="van de Geest H.C."/>
            <person name="van Ham R.C.H.J."/>
            <person name="Hammond-Kosack K.E."/>
            <person name="Henrissat B."/>
            <person name="Kilian A."/>
            <person name="Kobayashi A.K."/>
            <person name="Koopmann E."/>
            <person name="Kourmpetis Y."/>
            <person name="Kuzniar A."/>
            <person name="Lindquist E."/>
            <person name="Lombard V."/>
            <person name="Maliepaard C."/>
            <person name="Martins N."/>
            <person name="Mehrabi R."/>
            <person name="Nap J.P.H."/>
            <person name="Ponomarenko A."/>
            <person name="Rudd J.J."/>
            <person name="Salamov A."/>
            <person name="Schmutz J."/>
            <person name="Schouten H.J."/>
            <person name="Shapiro H."/>
            <person name="Stergiopoulos I."/>
            <person name="Torriani S.F.F."/>
            <person name="Tu H."/>
            <person name="de Vries R.P."/>
            <person name="Waalwijk C."/>
            <person name="Ware S.B."/>
            <person name="Wiebenga A."/>
            <person name="Zwiers L.-H."/>
            <person name="Oliver R.P."/>
            <person name="Grigoriev I.V."/>
            <person name="Kema G.H.J."/>
        </authorList>
    </citation>
    <scope>NUCLEOTIDE SEQUENCE [LARGE SCALE GENOMIC DNA]</scope>
    <source>
        <strain evidence="2">CBS 115943 / IPO323</strain>
    </source>
</reference>
<dbReference type="HOGENOM" id="CLU_1807739_0_0_1"/>
<dbReference type="RefSeq" id="XP_003849614.1">
    <property type="nucleotide sequence ID" value="XM_003849566.1"/>
</dbReference>